<dbReference type="InterPro" id="IPR015927">
    <property type="entry name" value="Peptidase_S24_S26A/B/C"/>
</dbReference>
<protein>
    <submittedName>
        <fullName evidence="3">DUF2075 domain-containing protein</fullName>
    </submittedName>
</protein>
<dbReference type="CDD" id="cd06462">
    <property type="entry name" value="Peptidase_S24_S26"/>
    <property type="match status" value="1"/>
</dbReference>
<dbReference type="Proteomes" id="UP000290545">
    <property type="component" value="Unassembled WGS sequence"/>
</dbReference>
<evidence type="ECO:0000259" key="1">
    <source>
        <dbReference type="Pfam" id="PF00717"/>
    </source>
</evidence>
<dbReference type="Pfam" id="PF00717">
    <property type="entry name" value="Peptidase_S24"/>
    <property type="match status" value="1"/>
</dbReference>
<accession>A0A4Q1DEL5</accession>
<feature type="domain" description="Schlafen group 3-like DNA/RNA helicase" evidence="2">
    <location>
        <begin position="185"/>
        <end position="554"/>
    </location>
</feature>
<dbReference type="InterPro" id="IPR018647">
    <property type="entry name" value="SLFN_3-like_DNA/RNA_helicase"/>
</dbReference>
<dbReference type="OrthoDB" id="9759819at2"/>
<dbReference type="AlphaFoldDB" id="A0A4Q1DEL5"/>
<dbReference type="Gene3D" id="2.10.109.10">
    <property type="entry name" value="Umud Fragment, subunit A"/>
    <property type="match status" value="1"/>
</dbReference>
<reference evidence="3 4" key="1">
    <citation type="submission" date="2019-01" db="EMBL/GenBank/DDBJ databases">
        <title>Filimonas sp. strain TTM-71.</title>
        <authorList>
            <person name="Chen W.-M."/>
        </authorList>
    </citation>
    <scope>NUCLEOTIDE SEQUENCE [LARGE SCALE GENOMIC DNA]</scope>
    <source>
        <strain evidence="3 4">TTM-71</strain>
    </source>
</reference>
<dbReference type="EMBL" id="SDHZ01000001">
    <property type="protein sequence ID" value="RXK87049.1"/>
    <property type="molecule type" value="Genomic_DNA"/>
</dbReference>
<dbReference type="InterPro" id="IPR027417">
    <property type="entry name" value="P-loop_NTPase"/>
</dbReference>
<dbReference type="InterPro" id="IPR036286">
    <property type="entry name" value="LexA/Signal_pep-like_sf"/>
</dbReference>
<proteinExistence type="predicted"/>
<evidence type="ECO:0000313" key="3">
    <source>
        <dbReference type="EMBL" id="RXK87049.1"/>
    </source>
</evidence>
<dbReference type="SUPFAM" id="SSF51306">
    <property type="entry name" value="LexA/Signal peptidase"/>
    <property type="match status" value="1"/>
</dbReference>
<comment type="caution">
    <text evidence="3">The sequence shown here is derived from an EMBL/GenBank/DDBJ whole genome shotgun (WGS) entry which is preliminary data.</text>
</comment>
<feature type="domain" description="Peptidase S24/S26A/S26B/S26C" evidence="1">
    <location>
        <begin position="590"/>
        <end position="728"/>
    </location>
</feature>
<dbReference type="CDD" id="cd10439">
    <property type="entry name" value="GIY-YIG_COG3410"/>
    <property type="match status" value="1"/>
</dbReference>
<evidence type="ECO:0000259" key="2">
    <source>
        <dbReference type="Pfam" id="PF09848"/>
    </source>
</evidence>
<keyword evidence="4" id="KW-1185">Reference proteome</keyword>
<name>A0A4Q1DEL5_9BACT</name>
<sequence>MSIQEEYKIDKHVFSADLLRRLRNYPFATKLWPIVYLLKKEEKKLPLAYVGETADAISRLTKHLAHPDKVKLEDTYFFYGNKFNKSATLDIESGLIRYLSGDGKYKLLNANLGLVDHNYYQRDELYQEIFKAIWEELRALKICRKTLSDIDNSPLFKYSPYKALSPEQTKNLIFLLEAIANNDKKRFVIQGGAGSGKSILAIFLFKLLHTSEEDFNFGTFKDEDYRIIQLVKDIKQANKNLKMALVIPMDSFRATVKSIFKHVKGLGAEMVVGPADLRKNNYDIIIVDEAHRLRRRVNLGPYFGVFDSICEELHLDKNTASEVDWILKQSCKSIFFYDAFQSVKPSDALPEQFDELMNNKEETGTGNLISQFRVRGGLPYVAFIDELLLCKRPQNEPKFFLDEYELSLFHDVNNMVDHIKKKEEQEGLARIIAGYAWPWPSQQNKTAYDIFIGETHLRWNSVKRDWINSANAINEVGCIHTVQGYDLNYAGIILGNEIGYDKEKNEIIIRKEHYFDANGKNGIKEPELLKKFILNIYKTLMLRGMKGTYLYVCDEALRNYFSRHIPWHDEATSVEEDTSGPLIPFVNSVPLYNLEASAGGFSDLQQVTGASQLYPVPQDLRITREHFACKVVGESMNKRIPNGAICLFRKYDSGSRNGEIVLASHIDIQDADYGANYTVKKYYSKKVKNKETGTWQHESITLMPLSTDETYENIELKNDETAQFTIHGIFEEVLSP</sequence>
<gene>
    <name evidence="3" type="ORF">ESB13_09765</name>
</gene>
<dbReference type="Gene3D" id="3.40.50.300">
    <property type="entry name" value="P-loop containing nucleotide triphosphate hydrolases"/>
    <property type="match status" value="1"/>
</dbReference>
<organism evidence="3 4">
    <name type="scientific">Filimonas effusa</name>
    <dbReference type="NCBI Taxonomy" id="2508721"/>
    <lineage>
        <taxon>Bacteria</taxon>
        <taxon>Pseudomonadati</taxon>
        <taxon>Bacteroidota</taxon>
        <taxon>Chitinophagia</taxon>
        <taxon>Chitinophagales</taxon>
        <taxon>Chitinophagaceae</taxon>
        <taxon>Filimonas</taxon>
    </lineage>
</organism>
<dbReference type="Pfam" id="PF09848">
    <property type="entry name" value="SLFN-g3_helicase"/>
    <property type="match status" value="1"/>
</dbReference>
<evidence type="ECO:0000313" key="4">
    <source>
        <dbReference type="Proteomes" id="UP000290545"/>
    </source>
</evidence>
<dbReference type="SUPFAM" id="SSF52540">
    <property type="entry name" value="P-loop containing nucleoside triphosphate hydrolases"/>
    <property type="match status" value="1"/>
</dbReference>